<organism evidence="1 2">
    <name type="scientific">Stigmatella ashevillensis</name>
    <dbReference type="NCBI Taxonomy" id="2995309"/>
    <lineage>
        <taxon>Bacteria</taxon>
        <taxon>Pseudomonadati</taxon>
        <taxon>Myxococcota</taxon>
        <taxon>Myxococcia</taxon>
        <taxon>Myxococcales</taxon>
        <taxon>Cystobacterineae</taxon>
        <taxon>Archangiaceae</taxon>
        <taxon>Stigmatella</taxon>
    </lineage>
</organism>
<evidence type="ECO:0000313" key="2">
    <source>
        <dbReference type="Proteomes" id="UP001221838"/>
    </source>
</evidence>
<dbReference type="RefSeq" id="WP_272136534.1">
    <property type="nucleotide sequence ID" value="NZ_JAQNDM010000002.1"/>
</dbReference>
<comment type="caution">
    <text evidence="1">The sequence shown here is derived from an EMBL/GenBank/DDBJ whole genome shotgun (WGS) entry which is preliminary data.</text>
</comment>
<evidence type="ECO:0000313" key="1">
    <source>
        <dbReference type="EMBL" id="MDC0708578.1"/>
    </source>
</evidence>
<sequence>MRRGQLKYVLKRELLWDPCLDVVGRRLPNVFVERSGDRGKAEIEAVATLVARCAHRPDYRDPPEARRGG</sequence>
<accession>A0ABT5D4I2</accession>
<gene>
    <name evidence="1" type="ORF">POL68_08865</name>
</gene>
<dbReference type="Proteomes" id="UP001221838">
    <property type="component" value="Unassembled WGS sequence"/>
</dbReference>
<reference evidence="1 2" key="1">
    <citation type="submission" date="2022-11" db="EMBL/GenBank/DDBJ databases">
        <title>Minimal conservation of predation-associated metabolite biosynthetic gene clusters underscores biosynthetic potential of Myxococcota including descriptions for ten novel species: Archangium lansinium sp. nov., Myxococcus landrumus sp. nov., Nannocystis bai.</title>
        <authorList>
            <person name="Ahearne A."/>
            <person name="Stevens C."/>
            <person name="Dowd S."/>
        </authorList>
    </citation>
    <scope>NUCLEOTIDE SEQUENCE [LARGE SCALE GENOMIC DNA]</scope>
    <source>
        <strain evidence="1 2">NCWAL01</strain>
    </source>
</reference>
<proteinExistence type="predicted"/>
<name>A0ABT5D4I2_9BACT</name>
<keyword evidence="2" id="KW-1185">Reference proteome</keyword>
<dbReference type="EMBL" id="JAQNDM010000002">
    <property type="protein sequence ID" value="MDC0708578.1"/>
    <property type="molecule type" value="Genomic_DNA"/>
</dbReference>
<protein>
    <submittedName>
        <fullName evidence="1">Uncharacterized protein</fullName>
    </submittedName>
</protein>